<feature type="domain" description="Major facilitator superfamily (MFS) profile" evidence="8">
    <location>
        <begin position="52"/>
        <end position="537"/>
    </location>
</feature>
<keyword evidence="3 7" id="KW-0812">Transmembrane</keyword>
<dbReference type="PANTHER" id="PTHR23501">
    <property type="entry name" value="MAJOR FACILITATOR SUPERFAMILY"/>
    <property type="match status" value="1"/>
</dbReference>
<evidence type="ECO:0000256" key="6">
    <source>
        <dbReference type="SAM" id="MobiDB-lite"/>
    </source>
</evidence>
<feature type="region of interest" description="Disordered" evidence="6">
    <location>
        <begin position="1"/>
        <end position="44"/>
    </location>
</feature>
<dbReference type="Pfam" id="PF07690">
    <property type="entry name" value="MFS_1"/>
    <property type="match status" value="1"/>
</dbReference>
<accession>A0A0G2IBN3</accession>
<comment type="subcellular location">
    <subcellularLocation>
        <location evidence="1">Membrane</location>
        <topology evidence="1">Multi-pass membrane protein</topology>
    </subcellularLocation>
</comment>
<dbReference type="CDD" id="cd17502">
    <property type="entry name" value="MFS_Azr1_MDR_like"/>
    <property type="match status" value="1"/>
</dbReference>
<sequence>MNEPRRPARAAQVDNPYHTDSESTSGTLTAQEPPKEDGPPRHGLSKARHMVLVGSMFLTLFLPALDQTIVSTALPKIMTSLGGASSNSAYTWVGSGYALTQAVVMPLFGQASEVLGRKWAFVAAISVFMAGSCLCGASQGVSMLVASRMVQGVGAGGITALVIILIGDLVGTRKRGKYQGFIGATWAVASALGPVLSGVLADHISWRWCFLINLPICLVCLIITLLFLNMSRPSKTFLEAIKTLDIVGILAIGAATVLVLLAFEWASLGTPWSSPQVLISLIAAVLSLGFFLYAETKATKPVIPLRFFAHPTRIGAYLAAFFHSVGYMGLNYYLPIYFQAVRGQSASESGISMLPLVLMFGIASTGAGYLITATKRYRTLICGSFLVATMGCGMLVHLNKTTSTAVTVVLLLIAGIGVAPNFNSLLIPIHASFDETSDNSDIAMSASAYSFIRTIGLSMGISISGLVCFDELQKLNTGSTSELSIPQLIGSVGKMTGQERDRTVSVFETAMTHVFIEVAAVMGAGMVASFLIRKHQLGDKVRSDHKIQMVPVKRAGGHALSEQSSQAALRENC</sequence>
<dbReference type="SUPFAM" id="SSF103473">
    <property type="entry name" value="MFS general substrate transporter"/>
    <property type="match status" value="1"/>
</dbReference>
<evidence type="ECO:0000256" key="3">
    <source>
        <dbReference type="ARBA" id="ARBA00022692"/>
    </source>
</evidence>
<dbReference type="InterPro" id="IPR036259">
    <property type="entry name" value="MFS_trans_sf"/>
</dbReference>
<dbReference type="PROSITE" id="PS50850">
    <property type="entry name" value="MFS"/>
    <property type="match status" value="1"/>
</dbReference>
<gene>
    <name evidence="9" type="ORF">UCDDA912_g02876</name>
</gene>
<feature type="transmembrane region" description="Helical" evidence="7">
    <location>
        <begin position="510"/>
        <end position="532"/>
    </location>
</feature>
<feature type="transmembrane region" description="Helical" evidence="7">
    <location>
        <begin position="153"/>
        <end position="171"/>
    </location>
</feature>
<dbReference type="PANTHER" id="PTHR23501:SF102">
    <property type="entry name" value="DRUG TRANSPORTER, PUTATIVE (AFU_ORTHOLOGUE AFUA_3G08530)-RELATED"/>
    <property type="match status" value="1"/>
</dbReference>
<feature type="transmembrane region" description="Helical" evidence="7">
    <location>
        <begin position="404"/>
        <end position="427"/>
    </location>
</feature>
<dbReference type="GO" id="GO:0022857">
    <property type="term" value="F:transmembrane transporter activity"/>
    <property type="evidence" value="ECO:0007669"/>
    <property type="project" value="InterPro"/>
</dbReference>
<dbReference type="InterPro" id="IPR011701">
    <property type="entry name" value="MFS"/>
</dbReference>
<feature type="transmembrane region" description="Helical" evidence="7">
    <location>
        <begin position="314"/>
        <end position="334"/>
    </location>
</feature>
<dbReference type="Gene3D" id="1.20.1720.10">
    <property type="entry name" value="Multidrug resistance protein D"/>
    <property type="match status" value="1"/>
</dbReference>
<evidence type="ECO:0000256" key="1">
    <source>
        <dbReference type="ARBA" id="ARBA00004141"/>
    </source>
</evidence>
<feature type="transmembrane region" description="Helical" evidence="7">
    <location>
        <begin position="448"/>
        <end position="467"/>
    </location>
</feature>
<evidence type="ECO:0000313" key="10">
    <source>
        <dbReference type="Proteomes" id="UP000034680"/>
    </source>
</evidence>
<proteinExistence type="inferred from homology"/>
<comment type="caution">
    <text evidence="9">The sequence shown here is derived from an EMBL/GenBank/DDBJ whole genome shotgun (WGS) entry which is preliminary data.</text>
</comment>
<evidence type="ECO:0000256" key="7">
    <source>
        <dbReference type="SAM" id="Phobius"/>
    </source>
</evidence>
<evidence type="ECO:0000313" key="9">
    <source>
        <dbReference type="EMBL" id="KKY37125.1"/>
    </source>
</evidence>
<feature type="transmembrane region" description="Helical" evidence="7">
    <location>
        <begin position="275"/>
        <end position="294"/>
    </location>
</feature>
<evidence type="ECO:0000256" key="2">
    <source>
        <dbReference type="ARBA" id="ARBA00007520"/>
    </source>
</evidence>
<dbReference type="AlphaFoldDB" id="A0A0G2IBN3"/>
<protein>
    <submittedName>
        <fullName evidence="9">Putative efflux pump antibiotic resistance</fullName>
    </submittedName>
</protein>
<feature type="transmembrane region" description="Helical" evidence="7">
    <location>
        <begin position="205"/>
        <end position="228"/>
    </location>
</feature>
<dbReference type="EMBL" id="LCUC01000095">
    <property type="protein sequence ID" value="KKY37125.1"/>
    <property type="molecule type" value="Genomic_DNA"/>
</dbReference>
<dbReference type="Gene3D" id="1.20.1250.20">
    <property type="entry name" value="MFS general substrate transporter like domains"/>
    <property type="match status" value="1"/>
</dbReference>
<feature type="transmembrane region" description="Helical" evidence="7">
    <location>
        <begin position="50"/>
        <end position="69"/>
    </location>
</feature>
<feature type="transmembrane region" description="Helical" evidence="7">
    <location>
        <begin position="120"/>
        <end position="141"/>
    </location>
</feature>
<evidence type="ECO:0000259" key="8">
    <source>
        <dbReference type="PROSITE" id="PS50850"/>
    </source>
</evidence>
<feature type="transmembrane region" description="Helical" evidence="7">
    <location>
        <begin position="379"/>
        <end position="398"/>
    </location>
</feature>
<dbReference type="OrthoDB" id="10021397at2759"/>
<feature type="transmembrane region" description="Helical" evidence="7">
    <location>
        <begin position="354"/>
        <end position="372"/>
    </location>
</feature>
<dbReference type="InterPro" id="IPR020846">
    <property type="entry name" value="MFS_dom"/>
</dbReference>
<keyword evidence="4 7" id="KW-1133">Transmembrane helix</keyword>
<feature type="transmembrane region" description="Helical" evidence="7">
    <location>
        <begin position="89"/>
        <end position="108"/>
    </location>
</feature>
<evidence type="ECO:0000256" key="4">
    <source>
        <dbReference type="ARBA" id="ARBA00022989"/>
    </source>
</evidence>
<evidence type="ECO:0000256" key="5">
    <source>
        <dbReference type="ARBA" id="ARBA00023136"/>
    </source>
</evidence>
<keyword evidence="5 7" id="KW-0472">Membrane</keyword>
<reference evidence="9 10" key="2">
    <citation type="submission" date="2015-05" db="EMBL/GenBank/DDBJ databases">
        <authorList>
            <person name="Morales-Cruz A."/>
            <person name="Amrine K.C."/>
            <person name="Cantu D."/>
        </authorList>
    </citation>
    <scope>NUCLEOTIDE SEQUENCE [LARGE SCALE GENOMIC DNA]</scope>
    <source>
        <strain evidence="9">DA912</strain>
    </source>
</reference>
<reference evidence="9 10" key="1">
    <citation type="submission" date="2015-05" db="EMBL/GenBank/DDBJ databases">
        <title>Distinctive expansion of gene families associated with plant cell wall degradation and secondary metabolism in the genomes of grapevine trunk pathogens.</title>
        <authorList>
            <person name="Lawrence D.P."/>
            <person name="Travadon R."/>
            <person name="Rolshausen P.E."/>
            <person name="Baumgartner K."/>
        </authorList>
    </citation>
    <scope>NUCLEOTIDE SEQUENCE [LARGE SCALE GENOMIC DNA]</scope>
    <source>
        <strain evidence="9">DA912</strain>
    </source>
</reference>
<dbReference type="PRINTS" id="PR01036">
    <property type="entry name" value="TCRTETB"/>
</dbReference>
<organism evidence="9 10">
    <name type="scientific">Diaporthe ampelina</name>
    <dbReference type="NCBI Taxonomy" id="1214573"/>
    <lineage>
        <taxon>Eukaryota</taxon>
        <taxon>Fungi</taxon>
        <taxon>Dikarya</taxon>
        <taxon>Ascomycota</taxon>
        <taxon>Pezizomycotina</taxon>
        <taxon>Sordariomycetes</taxon>
        <taxon>Sordariomycetidae</taxon>
        <taxon>Diaporthales</taxon>
        <taxon>Diaporthaceae</taxon>
        <taxon>Diaporthe</taxon>
    </lineage>
</organism>
<feature type="transmembrane region" description="Helical" evidence="7">
    <location>
        <begin position="240"/>
        <end position="263"/>
    </location>
</feature>
<feature type="transmembrane region" description="Helical" evidence="7">
    <location>
        <begin position="178"/>
        <end position="199"/>
    </location>
</feature>
<dbReference type="GO" id="GO:0005886">
    <property type="term" value="C:plasma membrane"/>
    <property type="evidence" value="ECO:0007669"/>
    <property type="project" value="TreeGrafter"/>
</dbReference>
<comment type="similarity">
    <text evidence="2">Belongs to the major facilitator superfamily. TCR/Tet family.</text>
</comment>
<dbReference type="Proteomes" id="UP000034680">
    <property type="component" value="Unassembled WGS sequence"/>
</dbReference>
<keyword evidence="10" id="KW-1185">Reference proteome</keyword>
<name>A0A0G2IBN3_9PEZI</name>